<feature type="compositionally biased region" description="Basic and acidic residues" evidence="1">
    <location>
        <begin position="148"/>
        <end position="160"/>
    </location>
</feature>
<dbReference type="EMBL" id="CAMAPF010000999">
    <property type="protein sequence ID" value="CAH9137320.1"/>
    <property type="molecule type" value="Genomic_DNA"/>
</dbReference>
<name>A0AAV0FPE5_9ASTE</name>
<evidence type="ECO:0000256" key="1">
    <source>
        <dbReference type="SAM" id="MobiDB-lite"/>
    </source>
</evidence>
<evidence type="ECO:0000313" key="3">
    <source>
        <dbReference type="Proteomes" id="UP001152523"/>
    </source>
</evidence>
<comment type="caution">
    <text evidence="2">The sequence shown here is derived from an EMBL/GenBank/DDBJ whole genome shotgun (WGS) entry which is preliminary data.</text>
</comment>
<feature type="region of interest" description="Disordered" evidence="1">
    <location>
        <begin position="120"/>
        <end position="168"/>
    </location>
</feature>
<accession>A0AAV0FPE5</accession>
<keyword evidence="3" id="KW-1185">Reference proteome</keyword>
<reference evidence="2" key="1">
    <citation type="submission" date="2022-07" db="EMBL/GenBank/DDBJ databases">
        <authorList>
            <person name="Macas J."/>
            <person name="Novak P."/>
            <person name="Neumann P."/>
        </authorList>
    </citation>
    <scope>NUCLEOTIDE SEQUENCE</scope>
</reference>
<feature type="compositionally biased region" description="Acidic residues" evidence="1">
    <location>
        <begin position="49"/>
        <end position="77"/>
    </location>
</feature>
<gene>
    <name evidence="2" type="ORF">CEPIT_LOCUS35943</name>
</gene>
<feature type="compositionally biased region" description="Acidic residues" evidence="1">
    <location>
        <begin position="138"/>
        <end position="147"/>
    </location>
</feature>
<evidence type="ECO:0000313" key="2">
    <source>
        <dbReference type="EMBL" id="CAH9137320.1"/>
    </source>
</evidence>
<protein>
    <submittedName>
        <fullName evidence="2">Uncharacterized protein</fullName>
    </submittedName>
</protein>
<sequence>MQYYRFVHKHGVSTLELVGLLEGSGENRGTVAQTTQGGSGEETNTSDLNESDPFDDDNVDSEHNAEDEDAEMEDEHDLEAPLFGSDNDTSDEEFMESRRRVTGWNSNVVHIAKQLEKEAVEGVVGGKKASSTGCTDDGGSDENDFVSEYEKSEEDIHTLVDSDNEDSL</sequence>
<dbReference type="AlphaFoldDB" id="A0AAV0FPE5"/>
<organism evidence="2 3">
    <name type="scientific">Cuscuta epithymum</name>
    <dbReference type="NCBI Taxonomy" id="186058"/>
    <lineage>
        <taxon>Eukaryota</taxon>
        <taxon>Viridiplantae</taxon>
        <taxon>Streptophyta</taxon>
        <taxon>Embryophyta</taxon>
        <taxon>Tracheophyta</taxon>
        <taxon>Spermatophyta</taxon>
        <taxon>Magnoliopsida</taxon>
        <taxon>eudicotyledons</taxon>
        <taxon>Gunneridae</taxon>
        <taxon>Pentapetalae</taxon>
        <taxon>asterids</taxon>
        <taxon>lamiids</taxon>
        <taxon>Solanales</taxon>
        <taxon>Convolvulaceae</taxon>
        <taxon>Cuscuteae</taxon>
        <taxon>Cuscuta</taxon>
        <taxon>Cuscuta subgen. Cuscuta</taxon>
    </lineage>
</organism>
<dbReference type="Proteomes" id="UP001152523">
    <property type="component" value="Unassembled WGS sequence"/>
</dbReference>
<proteinExistence type="predicted"/>
<feature type="compositionally biased region" description="Polar residues" evidence="1">
    <location>
        <begin position="30"/>
        <end position="48"/>
    </location>
</feature>
<feature type="region of interest" description="Disordered" evidence="1">
    <location>
        <begin position="24"/>
        <end position="98"/>
    </location>
</feature>